<organism evidence="3 4">
    <name type="scientific">Streptomyces tauricus</name>
    <dbReference type="NCBI Taxonomy" id="68274"/>
    <lineage>
        <taxon>Bacteria</taxon>
        <taxon>Bacillati</taxon>
        <taxon>Actinomycetota</taxon>
        <taxon>Actinomycetes</taxon>
        <taxon>Kitasatosporales</taxon>
        <taxon>Streptomycetaceae</taxon>
        <taxon>Streptomyces</taxon>
        <taxon>Streptomyces aurantiacus group</taxon>
    </lineage>
</organism>
<dbReference type="Pfam" id="PF04149">
    <property type="entry name" value="DUF397"/>
    <property type="match status" value="1"/>
</dbReference>
<sequence>MLRANGIWVKSSHSEQGACVEVSLKGKLNVRDSKDPHIPGLLFDVTAWEPFVAALHARDSS</sequence>
<name>A0ABZ1JSZ1_9ACTN</name>
<accession>A0ABZ1JSZ1</accession>
<dbReference type="EMBL" id="CP108133">
    <property type="protein sequence ID" value="WTP54665.1"/>
    <property type="molecule type" value="Genomic_DNA"/>
</dbReference>
<dbReference type="Proteomes" id="UP001432166">
    <property type="component" value="Chromosome"/>
</dbReference>
<evidence type="ECO:0000313" key="4">
    <source>
        <dbReference type="Proteomes" id="UP001432166"/>
    </source>
</evidence>
<gene>
    <name evidence="2" type="ORF">OG288_00105</name>
    <name evidence="3" type="ORF">OG288_44105</name>
</gene>
<protein>
    <submittedName>
        <fullName evidence="3">DUF397 domain-containing protein</fullName>
    </submittedName>
</protein>
<keyword evidence="4" id="KW-1185">Reference proteome</keyword>
<evidence type="ECO:0000259" key="1">
    <source>
        <dbReference type="Pfam" id="PF04149"/>
    </source>
</evidence>
<dbReference type="InterPro" id="IPR007278">
    <property type="entry name" value="DUF397"/>
</dbReference>
<evidence type="ECO:0000313" key="3">
    <source>
        <dbReference type="EMBL" id="WTP54665.1"/>
    </source>
</evidence>
<dbReference type="RefSeq" id="WP_328936276.1">
    <property type="nucleotide sequence ID" value="NZ_CP108133.1"/>
</dbReference>
<evidence type="ECO:0000313" key="2">
    <source>
        <dbReference type="EMBL" id="WTP46877.1"/>
    </source>
</evidence>
<feature type="domain" description="DUF397" evidence="1">
    <location>
        <begin position="8"/>
        <end position="55"/>
    </location>
</feature>
<reference evidence="3" key="1">
    <citation type="submission" date="2022-10" db="EMBL/GenBank/DDBJ databases">
        <title>The complete genomes of actinobacterial strains from the NBC collection.</title>
        <authorList>
            <person name="Joergensen T.S."/>
            <person name="Alvarez Arevalo M."/>
            <person name="Sterndorff E.B."/>
            <person name="Faurdal D."/>
            <person name="Vuksanovic O."/>
            <person name="Mourched A.-S."/>
            <person name="Charusanti P."/>
            <person name="Shaw S."/>
            <person name="Blin K."/>
            <person name="Weber T."/>
        </authorList>
    </citation>
    <scope>NUCLEOTIDE SEQUENCE</scope>
    <source>
        <strain evidence="3">NBC_00189</strain>
    </source>
</reference>
<dbReference type="EMBL" id="CP108133">
    <property type="protein sequence ID" value="WTP46877.1"/>
    <property type="molecule type" value="Genomic_DNA"/>
</dbReference>
<proteinExistence type="predicted"/>